<gene>
    <name evidence="2" type="ORF">Hsar01_01990</name>
</gene>
<accession>A0ABP9UQ02</accession>
<evidence type="ECO:0000313" key="3">
    <source>
        <dbReference type="Proteomes" id="UP001476282"/>
    </source>
</evidence>
<dbReference type="EMBL" id="BAABRI010000009">
    <property type="protein sequence ID" value="GAA5482766.1"/>
    <property type="molecule type" value="Genomic_DNA"/>
</dbReference>
<keyword evidence="3" id="KW-1185">Reference proteome</keyword>
<comment type="caution">
    <text evidence="2">The sequence shown here is derived from an EMBL/GenBank/DDBJ whole genome shotgun (WGS) entry which is preliminary data.</text>
</comment>
<proteinExistence type="predicted"/>
<sequence>MPGTVSGLRLYFTDRWTAQFASARFPESDTRENDQRTKSPTTLGMQPTSHKSGTSPKNPRPVASPFSTEASLVDSIASAIGHDSGIEIVREFDSLHGIADLVLFRASKAWESRLSLASVPSQWAFLLRSLPYRRAMSFDYFWGATHASKATAKRLARCFCSAGYLEQNSKTRTFTKIRQPQPLISEIVAIEAKLTKWRDALQQARRYQHFAHKSWVVLDATRARPAIQNLELFERSGIGLATCDENGSMIHHISAKRILPKTDLLYWRANVELSRKLVS</sequence>
<feature type="compositionally biased region" description="Basic and acidic residues" evidence="1">
    <location>
        <begin position="26"/>
        <end position="37"/>
    </location>
</feature>
<evidence type="ECO:0000313" key="2">
    <source>
        <dbReference type="EMBL" id="GAA5482766.1"/>
    </source>
</evidence>
<protein>
    <submittedName>
        <fullName evidence="2">Uncharacterized protein</fullName>
    </submittedName>
</protein>
<dbReference type="Proteomes" id="UP001476282">
    <property type="component" value="Unassembled WGS sequence"/>
</dbReference>
<organism evidence="2 3">
    <name type="scientific">Haloferula sargassicola</name>
    <dbReference type="NCBI Taxonomy" id="490096"/>
    <lineage>
        <taxon>Bacteria</taxon>
        <taxon>Pseudomonadati</taxon>
        <taxon>Verrucomicrobiota</taxon>
        <taxon>Verrucomicrobiia</taxon>
        <taxon>Verrucomicrobiales</taxon>
        <taxon>Verrucomicrobiaceae</taxon>
        <taxon>Haloferula</taxon>
    </lineage>
</organism>
<name>A0ABP9UQ02_9BACT</name>
<reference evidence="2 3" key="1">
    <citation type="submission" date="2024-02" db="EMBL/GenBank/DDBJ databases">
        <title>Haloferula sargassicola NBRC 104335.</title>
        <authorList>
            <person name="Ichikawa N."/>
            <person name="Katano-Makiyama Y."/>
            <person name="Hidaka K."/>
        </authorList>
    </citation>
    <scope>NUCLEOTIDE SEQUENCE [LARGE SCALE GENOMIC DNA]</scope>
    <source>
        <strain evidence="2 3">NBRC 104335</strain>
    </source>
</reference>
<feature type="region of interest" description="Disordered" evidence="1">
    <location>
        <begin position="23"/>
        <end position="65"/>
    </location>
</feature>
<feature type="compositionally biased region" description="Polar residues" evidence="1">
    <location>
        <begin position="38"/>
        <end position="57"/>
    </location>
</feature>
<evidence type="ECO:0000256" key="1">
    <source>
        <dbReference type="SAM" id="MobiDB-lite"/>
    </source>
</evidence>